<evidence type="ECO:0000313" key="1">
    <source>
        <dbReference type="EMBL" id="TMS57321.1"/>
    </source>
</evidence>
<proteinExistence type="predicted"/>
<accession>A0ACD3SMB3</accession>
<protein>
    <submittedName>
        <fullName evidence="1">Thioredoxin</fullName>
    </submittedName>
</protein>
<sequence>MILLAGAAHASAAGLPMADDLAAAGRAAAARGQPLVVMVSLPRCPYCHIVRQQYLQPLLERNEIVVREVDMMSSRMLRDFDGRQVSSQSWARARDVRLAPTVLFLDAAGQPLAGSLVGVSAEFYGGYLDQALAASRQRLARAHGTMPASD</sequence>
<keyword evidence="2" id="KW-1185">Reference proteome</keyword>
<dbReference type="Proteomes" id="UP000004277">
    <property type="component" value="Unassembled WGS sequence"/>
</dbReference>
<dbReference type="EMBL" id="AKCV02000025">
    <property type="protein sequence ID" value="TMS57321.1"/>
    <property type="molecule type" value="Genomic_DNA"/>
</dbReference>
<gene>
    <name evidence="1" type="ORF">MW7_014495</name>
</gene>
<comment type="caution">
    <text evidence="1">The sequence shown here is derived from an EMBL/GenBank/DDBJ whole genome shotgun (WGS) entry which is preliminary data.</text>
</comment>
<evidence type="ECO:0000313" key="2">
    <source>
        <dbReference type="Proteomes" id="UP000004277"/>
    </source>
</evidence>
<reference evidence="1" key="1">
    <citation type="submission" date="2019-05" db="EMBL/GenBank/DDBJ databases">
        <title>Revised genome assembly of Burkholderiaceae (previously Ralstonia) sp. PBA.</title>
        <authorList>
            <person name="Gan H.M."/>
        </authorList>
    </citation>
    <scope>NUCLEOTIDE SEQUENCE</scope>
    <source>
        <strain evidence="1">PBA</strain>
    </source>
</reference>
<name>A0ACD3SMB3_9BURK</name>
<organism evidence="1 2">
    <name type="scientific">Imbroritus primus</name>
    <dbReference type="NCBI Taxonomy" id="3058603"/>
    <lineage>
        <taxon>Bacteria</taxon>
        <taxon>Pseudomonadati</taxon>
        <taxon>Pseudomonadota</taxon>
        <taxon>Betaproteobacteria</taxon>
        <taxon>Burkholderiales</taxon>
        <taxon>Burkholderiaceae</taxon>
        <taxon>Imbroritus</taxon>
    </lineage>
</organism>